<protein>
    <submittedName>
        <fullName evidence="9">Methylated-DNA--[protein]-cysteine S-methyltransferase</fullName>
        <ecNumber evidence="9">2.1.1.63</ecNumber>
    </submittedName>
</protein>
<dbReference type="GO" id="GO:0003908">
    <property type="term" value="F:methylated-DNA-[protein]-cysteine S-methyltransferase activity"/>
    <property type="evidence" value="ECO:0007669"/>
    <property type="project" value="UniProtKB-EC"/>
</dbReference>
<evidence type="ECO:0000259" key="8">
    <source>
        <dbReference type="Pfam" id="PF02870"/>
    </source>
</evidence>
<dbReference type="GO" id="GO:0032259">
    <property type="term" value="P:methylation"/>
    <property type="evidence" value="ECO:0007669"/>
    <property type="project" value="UniProtKB-KW"/>
</dbReference>
<dbReference type="Gene3D" id="3.30.160.70">
    <property type="entry name" value="Methylated DNA-protein cysteine methyltransferase domain"/>
    <property type="match status" value="1"/>
</dbReference>
<evidence type="ECO:0000256" key="1">
    <source>
        <dbReference type="ARBA" id="ARBA00001286"/>
    </source>
</evidence>
<evidence type="ECO:0000256" key="2">
    <source>
        <dbReference type="ARBA" id="ARBA00022603"/>
    </source>
</evidence>
<keyword evidence="2 9" id="KW-0489">Methyltransferase</keyword>
<name>A0ABU5CPL1_9BACI</name>
<gene>
    <name evidence="9" type="ORF">RWD45_03025</name>
</gene>
<comment type="catalytic activity">
    <reaction evidence="6">
        <text>a 6-O-methyl-2'-deoxyguanosine in DNA + L-cysteinyl-[protein] = S-methyl-L-cysteinyl-[protein] + a 2'-deoxyguanosine in DNA</text>
        <dbReference type="Rhea" id="RHEA:24000"/>
        <dbReference type="Rhea" id="RHEA-COMP:10131"/>
        <dbReference type="Rhea" id="RHEA-COMP:10132"/>
        <dbReference type="Rhea" id="RHEA-COMP:11367"/>
        <dbReference type="Rhea" id="RHEA-COMP:11368"/>
        <dbReference type="ChEBI" id="CHEBI:29950"/>
        <dbReference type="ChEBI" id="CHEBI:82612"/>
        <dbReference type="ChEBI" id="CHEBI:85445"/>
        <dbReference type="ChEBI" id="CHEBI:85448"/>
        <dbReference type="EC" id="2.1.1.63"/>
    </reaction>
</comment>
<reference evidence="9 10" key="1">
    <citation type="submission" date="2023-10" db="EMBL/GenBank/DDBJ databases">
        <title>Virgibacillus soli CC-YMP-6 genome.</title>
        <authorList>
            <person name="Miliotis G."/>
            <person name="Sengupta P."/>
            <person name="Hameed A."/>
            <person name="Chuvochina M."/>
            <person name="Mcdonagh F."/>
            <person name="Simpson A.C."/>
            <person name="Singh N.K."/>
            <person name="Rekha P.D."/>
            <person name="Raman K."/>
            <person name="Hugenholtz P."/>
            <person name="Venkateswaran K."/>
        </authorList>
    </citation>
    <scope>NUCLEOTIDE SEQUENCE [LARGE SCALE GENOMIC DNA]</scope>
    <source>
        <strain evidence="9 10">CC-YMP-6</strain>
    </source>
</reference>
<keyword evidence="3 9" id="KW-0808">Transferase</keyword>
<keyword evidence="10" id="KW-1185">Reference proteome</keyword>
<evidence type="ECO:0000259" key="7">
    <source>
        <dbReference type="Pfam" id="PF01035"/>
    </source>
</evidence>
<keyword evidence="5" id="KW-0234">DNA repair</keyword>
<dbReference type="SUPFAM" id="SSF46767">
    <property type="entry name" value="Methylated DNA-protein cysteine methyltransferase, C-terminal domain"/>
    <property type="match status" value="1"/>
</dbReference>
<dbReference type="EMBL" id="JAWDIQ010000001">
    <property type="protein sequence ID" value="MDY0407772.1"/>
    <property type="molecule type" value="Genomic_DNA"/>
</dbReference>
<dbReference type="InterPro" id="IPR036217">
    <property type="entry name" value="MethylDNA_cys_MeTrfase_DNAb"/>
</dbReference>
<evidence type="ECO:0000256" key="6">
    <source>
        <dbReference type="ARBA" id="ARBA00049348"/>
    </source>
</evidence>
<dbReference type="NCBIfam" id="TIGR00589">
    <property type="entry name" value="ogt"/>
    <property type="match status" value="1"/>
</dbReference>
<dbReference type="Pfam" id="PF01035">
    <property type="entry name" value="DNA_binding_1"/>
    <property type="match status" value="1"/>
</dbReference>
<dbReference type="InterPro" id="IPR014048">
    <property type="entry name" value="MethylDNA_cys_MeTrfase_DNA-bd"/>
</dbReference>
<dbReference type="RefSeq" id="WP_320378556.1">
    <property type="nucleotide sequence ID" value="NZ_JAWDIQ010000001.1"/>
</dbReference>
<dbReference type="PROSITE" id="PS00374">
    <property type="entry name" value="MGMT"/>
    <property type="match status" value="1"/>
</dbReference>
<dbReference type="Proteomes" id="UP001275315">
    <property type="component" value="Unassembled WGS sequence"/>
</dbReference>
<keyword evidence="4" id="KW-0227">DNA damage</keyword>
<evidence type="ECO:0000313" key="10">
    <source>
        <dbReference type="Proteomes" id="UP001275315"/>
    </source>
</evidence>
<dbReference type="InterPro" id="IPR036631">
    <property type="entry name" value="MGMT_N_sf"/>
</dbReference>
<sequence>MSEIYYEEMASPIGPLLLLKYEGKIIRIDFGILADLEVELAIWLDRFVPVDKYTFKHDASQFEQELIQLDSYFTKRTTHFQMDYQLFGTPFQQKVWEKLVEEIPYGQMKSYKDIAIAIGNVKAVRAIGGAVNKNPLSIVVPCHRVVGATGKLVGYNGGLDKKEFLLQLELEKVLQSNFNG</sequence>
<organism evidence="9 10">
    <name type="scientific">Paracerasibacillus soli</name>
    <dbReference type="NCBI Taxonomy" id="480284"/>
    <lineage>
        <taxon>Bacteria</taxon>
        <taxon>Bacillati</taxon>
        <taxon>Bacillota</taxon>
        <taxon>Bacilli</taxon>
        <taxon>Bacillales</taxon>
        <taxon>Bacillaceae</taxon>
        <taxon>Paracerasibacillus</taxon>
    </lineage>
</organism>
<dbReference type="Gene3D" id="1.10.10.10">
    <property type="entry name" value="Winged helix-like DNA-binding domain superfamily/Winged helix DNA-binding domain"/>
    <property type="match status" value="1"/>
</dbReference>
<evidence type="ECO:0000256" key="4">
    <source>
        <dbReference type="ARBA" id="ARBA00022763"/>
    </source>
</evidence>
<dbReference type="InterPro" id="IPR036388">
    <property type="entry name" value="WH-like_DNA-bd_sf"/>
</dbReference>
<evidence type="ECO:0000313" key="9">
    <source>
        <dbReference type="EMBL" id="MDY0407772.1"/>
    </source>
</evidence>
<proteinExistence type="predicted"/>
<dbReference type="EC" id="2.1.1.63" evidence="9"/>
<dbReference type="SUPFAM" id="SSF53155">
    <property type="entry name" value="Methylated DNA-protein cysteine methyltransferase domain"/>
    <property type="match status" value="1"/>
</dbReference>
<evidence type="ECO:0000256" key="5">
    <source>
        <dbReference type="ARBA" id="ARBA00023204"/>
    </source>
</evidence>
<dbReference type="Pfam" id="PF02870">
    <property type="entry name" value="Methyltransf_1N"/>
    <property type="match status" value="1"/>
</dbReference>
<comment type="caution">
    <text evidence="9">The sequence shown here is derived from an EMBL/GenBank/DDBJ whole genome shotgun (WGS) entry which is preliminary data.</text>
</comment>
<evidence type="ECO:0000256" key="3">
    <source>
        <dbReference type="ARBA" id="ARBA00022679"/>
    </source>
</evidence>
<dbReference type="CDD" id="cd06445">
    <property type="entry name" value="ATase"/>
    <property type="match status" value="1"/>
</dbReference>
<accession>A0ABU5CPL1</accession>
<dbReference type="InterPro" id="IPR008332">
    <property type="entry name" value="MethylG_MeTrfase_N"/>
</dbReference>
<dbReference type="PANTHER" id="PTHR10815:SF13">
    <property type="entry name" value="METHYLATED-DNA--PROTEIN-CYSTEINE METHYLTRANSFERASE"/>
    <property type="match status" value="1"/>
</dbReference>
<dbReference type="PANTHER" id="PTHR10815">
    <property type="entry name" value="METHYLATED-DNA--PROTEIN-CYSTEINE METHYLTRANSFERASE"/>
    <property type="match status" value="1"/>
</dbReference>
<feature type="domain" description="Methylated-DNA-[protein]-cysteine S-methyltransferase DNA binding" evidence="7">
    <location>
        <begin position="90"/>
        <end position="169"/>
    </location>
</feature>
<feature type="domain" description="Methylguanine DNA methyltransferase ribonuclease-like" evidence="8">
    <location>
        <begin position="4"/>
        <end position="80"/>
    </location>
</feature>
<comment type="catalytic activity">
    <reaction evidence="1">
        <text>a 4-O-methyl-thymidine in DNA + L-cysteinyl-[protein] = a thymidine in DNA + S-methyl-L-cysteinyl-[protein]</text>
        <dbReference type="Rhea" id="RHEA:53428"/>
        <dbReference type="Rhea" id="RHEA-COMP:10131"/>
        <dbReference type="Rhea" id="RHEA-COMP:10132"/>
        <dbReference type="Rhea" id="RHEA-COMP:13555"/>
        <dbReference type="Rhea" id="RHEA-COMP:13556"/>
        <dbReference type="ChEBI" id="CHEBI:29950"/>
        <dbReference type="ChEBI" id="CHEBI:82612"/>
        <dbReference type="ChEBI" id="CHEBI:137386"/>
        <dbReference type="ChEBI" id="CHEBI:137387"/>
        <dbReference type="EC" id="2.1.1.63"/>
    </reaction>
</comment>
<dbReference type="InterPro" id="IPR001497">
    <property type="entry name" value="MethylDNA_cys_MeTrfase_AS"/>
</dbReference>